<name>A0A6J6ZB63_9ZZZZ</name>
<accession>A0A6J6ZB63</accession>
<dbReference type="CDD" id="cd00614">
    <property type="entry name" value="CGS_like"/>
    <property type="match status" value="1"/>
</dbReference>
<dbReference type="GO" id="GO:0016846">
    <property type="term" value="F:carbon-sulfur lyase activity"/>
    <property type="evidence" value="ECO:0007669"/>
    <property type="project" value="TreeGrafter"/>
</dbReference>
<evidence type="ECO:0000313" key="3">
    <source>
        <dbReference type="EMBL" id="CAB4816826.1"/>
    </source>
</evidence>
<dbReference type="InterPro" id="IPR000277">
    <property type="entry name" value="Cys/Met-Metab_PyrdxlP-dep_enz"/>
</dbReference>
<dbReference type="SUPFAM" id="SSF53383">
    <property type="entry name" value="PLP-dependent transferases"/>
    <property type="match status" value="1"/>
</dbReference>
<dbReference type="PANTHER" id="PTHR11808:SF80">
    <property type="entry name" value="CYSTATHIONINE GAMMA-LYASE"/>
    <property type="match status" value="1"/>
</dbReference>
<sequence>MDRLNNETQAAIAGREQAGGSLAPPLWATTAFSSTDPAEAACSAGSTRPSRFYTRYGNPTINAFEEAVAALEGAEAALAFGSGMGAVASTVMALCSQGDHIVAQRQLYGGTLFFLQTVCPRFGIDVTLVDATEPGAFREAVRPGRTMLVLAETPSNPRLALADLEELGGLRGPFTVVDSTFATPMIQRPLEFGVSLVLHSATKAIAGHNDATLGVIAGESDLIDAVWAYSTLHGSVASPFDSWNALRGIRTLGVRVERSSRTALALARFLEAHPAVASVSYPGLDSHPQRGLAARQMSAGGGMLSFELRDADRAHGVLEALQLVRVATSLGGPDTLMCHPASTTHAGLAADLQQLIGVTAGLLRVSVGLEHLDDLVLDLQTALA</sequence>
<dbReference type="Pfam" id="PF01053">
    <property type="entry name" value="Cys_Met_Meta_PP"/>
    <property type="match status" value="1"/>
</dbReference>
<keyword evidence="2" id="KW-0663">Pyridoxal phosphate</keyword>
<evidence type="ECO:0000256" key="2">
    <source>
        <dbReference type="ARBA" id="ARBA00022898"/>
    </source>
</evidence>
<comment type="cofactor">
    <cofactor evidence="1">
        <name>pyridoxal 5'-phosphate</name>
        <dbReference type="ChEBI" id="CHEBI:597326"/>
    </cofactor>
</comment>
<proteinExistence type="predicted"/>
<reference evidence="3" key="1">
    <citation type="submission" date="2020-05" db="EMBL/GenBank/DDBJ databases">
        <authorList>
            <person name="Chiriac C."/>
            <person name="Salcher M."/>
            <person name="Ghai R."/>
            <person name="Kavagutti S V."/>
        </authorList>
    </citation>
    <scope>NUCLEOTIDE SEQUENCE</scope>
</reference>
<dbReference type="GO" id="GO:0005737">
    <property type="term" value="C:cytoplasm"/>
    <property type="evidence" value="ECO:0007669"/>
    <property type="project" value="TreeGrafter"/>
</dbReference>
<dbReference type="PANTHER" id="PTHR11808">
    <property type="entry name" value="TRANS-SULFURATION ENZYME FAMILY MEMBER"/>
    <property type="match status" value="1"/>
</dbReference>
<dbReference type="GO" id="GO:0030170">
    <property type="term" value="F:pyridoxal phosphate binding"/>
    <property type="evidence" value="ECO:0007669"/>
    <property type="project" value="InterPro"/>
</dbReference>
<dbReference type="EMBL" id="CAFAAJ010000153">
    <property type="protein sequence ID" value="CAB4816826.1"/>
    <property type="molecule type" value="Genomic_DNA"/>
</dbReference>
<dbReference type="AlphaFoldDB" id="A0A6J6ZB63"/>
<protein>
    <submittedName>
        <fullName evidence="3">Unannotated protein</fullName>
    </submittedName>
</protein>
<dbReference type="InterPro" id="IPR015424">
    <property type="entry name" value="PyrdxlP-dep_Trfase"/>
</dbReference>
<dbReference type="PIRSF" id="PIRSF001434">
    <property type="entry name" value="CGS"/>
    <property type="match status" value="1"/>
</dbReference>
<dbReference type="GO" id="GO:0019346">
    <property type="term" value="P:transsulfuration"/>
    <property type="evidence" value="ECO:0007669"/>
    <property type="project" value="InterPro"/>
</dbReference>
<evidence type="ECO:0000256" key="1">
    <source>
        <dbReference type="ARBA" id="ARBA00001933"/>
    </source>
</evidence>
<dbReference type="Gene3D" id="3.40.640.10">
    <property type="entry name" value="Type I PLP-dependent aspartate aminotransferase-like (Major domain)"/>
    <property type="match status" value="1"/>
</dbReference>
<dbReference type="Gene3D" id="3.90.1150.10">
    <property type="entry name" value="Aspartate Aminotransferase, domain 1"/>
    <property type="match status" value="1"/>
</dbReference>
<gene>
    <name evidence="3" type="ORF">UFOPK3001_01954</name>
</gene>
<organism evidence="3">
    <name type="scientific">freshwater metagenome</name>
    <dbReference type="NCBI Taxonomy" id="449393"/>
    <lineage>
        <taxon>unclassified sequences</taxon>
        <taxon>metagenomes</taxon>
        <taxon>ecological metagenomes</taxon>
    </lineage>
</organism>
<dbReference type="InterPro" id="IPR015421">
    <property type="entry name" value="PyrdxlP-dep_Trfase_major"/>
</dbReference>
<dbReference type="InterPro" id="IPR015422">
    <property type="entry name" value="PyrdxlP-dep_Trfase_small"/>
</dbReference>
<dbReference type="FunFam" id="3.40.640.10:FF:000046">
    <property type="entry name" value="Cystathionine gamma-lyase"/>
    <property type="match status" value="1"/>
</dbReference>